<keyword evidence="2 3" id="KW-0450">Lipoyl</keyword>
<evidence type="ECO:0000256" key="1">
    <source>
        <dbReference type="ARBA" id="ARBA00009249"/>
    </source>
</evidence>
<reference evidence="6" key="1">
    <citation type="journal article" date="2019" name="Int. J. Syst. Evol. Microbiol.">
        <title>The Global Catalogue of Microorganisms (GCM) 10K type strain sequencing project: providing services to taxonomists for standard genome sequencing and annotation.</title>
        <authorList>
            <consortium name="The Broad Institute Genomics Platform"/>
            <consortium name="The Broad Institute Genome Sequencing Center for Infectious Disease"/>
            <person name="Wu L."/>
            <person name="Ma J."/>
        </authorList>
    </citation>
    <scope>NUCLEOTIDE SEQUENCE [LARGE SCALE GENOMIC DNA]</scope>
    <source>
        <strain evidence="6">DFY41</strain>
    </source>
</reference>
<dbReference type="EMBL" id="JBHSKD010000003">
    <property type="protein sequence ID" value="MFC5175611.1"/>
    <property type="molecule type" value="Genomic_DNA"/>
</dbReference>
<dbReference type="InterPro" id="IPR033753">
    <property type="entry name" value="GCV_H/Fam206"/>
</dbReference>
<dbReference type="PROSITE" id="PS50968">
    <property type="entry name" value="BIOTINYL_LIPOYL"/>
    <property type="match status" value="1"/>
</dbReference>
<dbReference type="InterPro" id="IPR003016">
    <property type="entry name" value="2-oxoA_DH_lipoyl-BS"/>
</dbReference>
<dbReference type="Proteomes" id="UP001596087">
    <property type="component" value="Unassembled WGS sequence"/>
</dbReference>
<evidence type="ECO:0000313" key="6">
    <source>
        <dbReference type="Proteomes" id="UP001596087"/>
    </source>
</evidence>
<dbReference type="InterPro" id="IPR011053">
    <property type="entry name" value="Single_hybrid_motif"/>
</dbReference>
<organism evidence="5 6">
    <name type="scientific">Nocardioides taihuensis</name>
    <dbReference type="NCBI Taxonomy" id="1835606"/>
    <lineage>
        <taxon>Bacteria</taxon>
        <taxon>Bacillati</taxon>
        <taxon>Actinomycetota</taxon>
        <taxon>Actinomycetes</taxon>
        <taxon>Propionibacteriales</taxon>
        <taxon>Nocardioidaceae</taxon>
        <taxon>Nocardioides</taxon>
    </lineage>
</organism>
<dbReference type="PANTHER" id="PTHR11715:SF3">
    <property type="entry name" value="GLYCINE CLEAVAGE SYSTEM H PROTEIN-RELATED"/>
    <property type="match status" value="1"/>
</dbReference>
<proteinExistence type="inferred from homology"/>
<dbReference type="Pfam" id="PF01597">
    <property type="entry name" value="GCV_H"/>
    <property type="match status" value="1"/>
</dbReference>
<name>A0ABW0BEE1_9ACTN</name>
<dbReference type="RefSeq" id="WP_378586638.1">
    <property type="nucleotide sequence ID" value="NZ_JBHSKD010000003.1"/>
</dbReference>
<dbReference type="PROSITE" id="PS00189">
    <property type="entry name" value="LIPOYL"/>
    <property type="match status" value="1"/>
</dbReference>
<comment type="cofactor">
    <cofactor evidence="3">
        <name>(R)-lipoate</name>
        <dbReference type="ChEBI" id="CHEBI:83088"/>
    </cofactor>
    <text evidence="3">Binds 1 lipoyl cofactor covalently.</text>
</comment>
<evidence type="ECO:0000256" key="2">
    <source>
        <dbReference type="ARBA" id="ARBA00022823"/>
    </source>
</evidence>
<keyword evidence="6" id="KW-1185">Reference proteome</keyword>
<dbReference type="InterPro" id="IPR000089">
    <property type="entry name" value="Biotin_lipoyl"/>
</dbReference>
<dbReference type="InterPro" id="IPR017453">
    <property type="entry name" value="GCV_H_sub"/>
</dbReference>
<dbReference type="SUPFAM" id="SSF51230">
    <property type="entry name" value="Single hybrid motif"/>
    <property type="match status" value="1"/>
</dbReference>
<comment type="function">
    <text evidence="3">The glycine cleavage system catalyzes the degradation of glycine. The H protein shuttles the methylamine group of glycine from the P protein to the T protein.</text>
</comment>
<feature type="domain" description="Lipoyl-binding" evidence="4">
    <location>
        <begin position="22"/>
        <end position="104"/>
    </location>
</feature>
<sequence>MNIPADLKYSDQHEWVSIEGNVATVGITEHAAEALGDIVFVELPEPGAAVSAGSPCGEIESTKSVSDLFSPVDGSVSEINQTVIDDSAVVNVDPYGNGWLFRVTVDDLPQLLSATEYAALVDGEAT</sequence>
<accession>A0ABW0BEE1</accession>
<evidence type="ECO:0000259" key="4">
    <source>
        <dbReference type="PROSITE" id="PS50968"/>
    </source>
</evidence>
<dbReference type="InterPro" id="IPR002930">
    <property type="entry name" value="GCV_H"/>
</dbReference>
<dbReference type="Gene3D" id="2.40.50.100">
    <property type="match status" value="1"/>
</dbReference>
<evidence type="ECO:0000313" key="5">
    <source>
        <dbReference type="EMBL" id="MFC5175611.1"/>
    </source>
</evidence>
<dbReference type="HAMAP" id="MF_00272">
    <property type="entry name" value="GcvH"/>
    <property type="match status" value="1"/>
</dbReference>
<dbReference type="NCBIfam" id="NF002270">
    <property type="entry name" value="PRK01202.1"/>
    <property type="match status" value="1"/>
</dbReference>
<comment type="subunit">
    <text evidence="3">The glycine cleavage system is composed of four proteins: P, T, L and H.</text>
</comment>
<comment type="similarity">
    <text evidence="1 3">Belongs to the GcvH family.</text>
</comment>
<feature type="modified residue" description="N6-lipoyllysine" evidence="3">
    <location>
        <position position="63"/>
    </location>
</feature>
<comment type="caution">
    <text evidence="5">The sequence shown here is derived from an EMBL/GenBank/DDBJ whole genome shotgun (WGS) entry which is preliminary data.</text>
</comment>
<dbReference type="NCBIfam" id="TIGR00527">
    <property type="entry name" value="gcvH"/>
    <property type="match status" value="1"/>
</dbReference>
<dbReference type="CDD" id="cd06848">
    <property type="entry name" value="GCS_H"/>
    <property type="match status" value="1"/>
</dbReference>
<evidence type="ECO:0000256" key="3">
    <source>
        <dbReference type="HAMAP-Rule" id="MF_00272"/>
    </source>
</evidence>
<gene>
    <name evidence="3 5" type="primary">gcvH</name>
    <name evidence="5" type="ORF">ACFPGP_02940</name>
</gene>
<protein>
    <recommendedName>
        <fullName evidence="3">Glycine cleavage system H protein</fullName>
    </recommendedName>
</protein>
<dbReference type="PANTHER" id="PTHR11715">
    <property type="entry name" value="GLYCINE CLEAVAGE SYSTEM H PROTEIN"/>
    <property type="match status" value="1"/>
</dbReference>